<evidence type="ECO:0000313" key="2">
    <source>
        <dbReference type="EMBL" id="ESW09967.1"/>
    </source>
</evidence>
<sequence length="80" mass="9289">MNLSLSYYSTTSPISLGFFFSAFPLFFISGFFISAFSFSRMNFFLLWVSCTDLLWVSCGSLLFLQHQNDIHLHFSFCSNR</sequence>
<proteinExistence type="predicted"/>
<organism evidence="2 3">
    <name type="scientific">Phaseolus vulgaris</name>
    <name type="common">Kidney bean</name>
    <name type="synonym">French bean</name>
    <dbReference type="NCBI Taxonomy" id="3885"/>
    <lineage>
        <taxon>Eukaryota</taxon>
        <taxon>Viridiplantae</taxon>
        <taxon>Streptophyta</taxon>
        <taxon>Embryophyta</taxon>
        <taxon>Tracheophyta</taxon>
        <taxon>Spermatophyta</taxon>
        <taxon>Magnoliopsida</taxon>
        <taxon>eudicotyledons</taxon>
        <taxon>Gunneridae</taxon>
        <taxon>Pentapetalae</taxon>
        <taxon>rosids</taxon>
        <taxon>fabids</taxon>
        <taxon>Fabales</taxon>
        <taxon>Fabaceae</taxon>
        <taxon>Papilionoideae</taxon>
        <taxon>50 kb inversion clade</taxon>
        <taxon>NPAAA clade</taxon>
        <taxon>indigoferoid/millettioid clade</taxon>
        <taxon>Phaseoleae</taxon>
        <taxon>Phaseolus</taxon>
    </lineage>
</organism>
<accession>V7AWE4</accession>
<feature type="transmembrane region" description="Helical" evidence="1">
    <location>
        <begin position="43"/>
        <end position="64"/>
    </location>
</feature>
<gene>
    <name evidence="2" type="ORF">PHAVU_009G170200g</name>
</gene>
<keyword evidence="3" id="KW-1185">Reference proteome</keyword>
<dbReference type="AlphaFoldDB" id="V7AWE4"/>
<reference evidence="3" key="1">
    <citation type="journal article" date="2014" name="Nat. Genet.">
        <title>A reference genome for common bean and genome-wide analysis of dual domestications.</title>
        <authorList>
            <person name="Schmutz J."/>
            <person name="McClean P.E."/>
            <person name="Mamidi S."/>
            <person name="Wu G.A."/>
            <person name="Cannon S.B."/>
            <person name="Grimwood J."/>
            <person name="Jenkins J."/>
            <person name="Shu S."/>
            <person name="Song Q."/>
            <person name="Chavarro C."/>
            <person name="Torres-Torres M."/>
            <person name="Geffroy V."/>
            <person name="Moghaddam S.M."/>
            <person name="Gao D."/>
            <person name="Abernathy B."/>
            <person name="Barry K."/>
            <person name="Blair M."/>
            <person name="Brick M.A."/>
            <person name="Chovatia M."/>
            <person name="Gepts P."/>
            <person name="Goodstein D.M."/>
            <person name="Gonzales M."/>
            <person name="Hellsten U."/>
            <person name="Hyten D.L."/>
            <person name="Jia G."/>
            <person name="Kelly J.D."/>
            <person name="Kudrna D."/>
            <person name="Lee R."/>
            <person name="Richard M.M."/>
            <person name="Miklas P.N."/>
            <person name="Osorno J.M."/>
            <person name="Rodrigues J."/>
            <person name="Thareau V."/>
            <person name="Urrea C.A."/>
            <person name="Wang M."/>
            <person name="Yu Y."/>
            <person name="Zhang M."/>
            <person name="Wing R.A."/>
            <person name="Cregan P.B."/>
            <person name="Rokhsar D.S."/>
            <person name="Jackson S.A."/>
        </authorList>
    </citation>
    <scope>NUCLEOTIDE SEQUENCE [LARGE SCALE GENOMIC DNA]</scope>
    <source>
        <strain evidence="3">cv. G19833</strain>
    </source>
</reference>
<evidence type="ECO:0000313" key="3">
    <source>
        <dbReference type="Proteomes" id="UP000000226"/>
    </source>
</evidence>
<keyword evidence="1" id="KW-0472">Membrane</keyword>
<dbReference type="EMBL" id="CM002296">
    <property type="protein sequence ID" value="ESW09967.1"/>
    <property type="molecule type" value="Genomic_DNA"/>
</dbReference>
<feature type="transmembrane region" description="Helical" evidence="1">
    <location>
        <begin position="12"/>
        <end position="36"/>
    </location>
</feature>
<dbReference type="Proteomes" id="UP000000226">
    <property type="component" value="Chromosome 9"/>
</dbReference>
<keyword evidence="1" id="KW-1133">Transmembrane helix</keyword>
<dbReference type="Gramene" id="ESW09967">
    <property type="protein sequence ID" value="ESW09967"/>
    <property type="gene ID" value="PHAVU_009G170200g"/>
</dbReference>
<evidence type="ECO:0000256" key="1">
    <source>
        <dbReference type="SAM" id="Phobius"/>
    </source>
</evidence>
<protein>
    <submittedName>
        <fullName evidence="2">Uncharacterized protein</fullName>
    </submittedName>
</protein>
<name>V7AWE4_PHAVU</name>
<keyword evidence="1" id="KW-0812">Transmembrane</keyword>